<protein>
    <submittedName>
        <fullName evidence="2">ABC transporter permease</fullName>
    </submittedName>
</protein>
<feature type="transmembrane region" description="Helical" evidence="1">
    <location>
        <begin position="61"/>
        <end position="87"/>
    </location>
</feature>
<evidence type="ECO:0000313" key="2">
    <source>
        <dbReference type="EMBL" id="UYG17299.1"/>
    </source>
</evidence>
<feature type="transmembrane region" description="Helical" evidence="1">
    <location>
        <begin position="149"/>
        <end position="171"/>
    </location>
</feature>
<feature type="transmembrane region" description="Helical" evidence="1">
    <location>
        <begin position="118"/>
        <end position="137"/>
    </location>
</feature>
<keyword evidence="3" id="KW-1185">Reference proteome</keyword>
<organism evidence="2 3">
    <name type="scientific">Brachybacterium huguangmaarense</name>
    <dbReference type="NCBI Taxonomy" id="1652028"/>
    <lineage>
        <taxon>Bacteria</taxon>
        <taxon>Bacillati</taxon>
        <taxon>Actinomycetota</taxon>
        <taxon>Actinomycetes</taxon>
        <taxon>Micrococcales</taxon>
        <taxon>Dermabacteraceae</taxon>
        <taxon>Brachybacterium</taxon>
    </lineage>
</organism>
<dbReference type="Pfam" id="PF12679">
    <property type="entry name" value="ABC2_membrane_2"/>
    <property type="match status" value="1"/>
</dbReference>
<dbReference type="EMBL" id="CP107020">
    <property type="protein sequence ID" value="UYG17299.1"/>
    <property type="molecule type" value="Genomic_DNA"/>
</dbReference>
<accession>A0ABY6G3S2</accession>
<feature type="transmembrane region" description="Helical" evidence="1">
    <location>
        <begin position="183"/>
        <end position="207"/>
    </location>
</feature>
<gene>
    <name evidence="2" type="ORF">BRM3_02375</name>
</gene>
<evidence type="ECO:0000313" key="3">
    <source>
        <dbReference type="Proteomes" id="UP001164305"/>
    </source>
</evidence>
<name>A0ABY6G3S2_9MICO</name>
<feature type="transmembrane region" description="Helical" evidence="1">
    <location>
        <begin position="325"/>
        <end position="346"/>
    </location>
</feature>
<keyword evidence="1" id="KW-1133">Transmembrane helix</keyword>
<evidence type="ECO:0000256" key="1">
    <source>
        <dbReference type="SAM" id="Phobius"/>
    </source>
</evidence>
<sequence length="362" mass="38160">MRFRPRAIALVAGLELRQRVRSIRWYVALGIWFVFLLGMSALITVAMLWMTGDPSSAMPGATVAAIVFSFSVLLLIFAMLLVIPALASGAINGDRTAGTLATLQATLLSPLEIVVGKVLAGWATGLAFLVAALPSIVPSALIAGNSVFYLARVIIAIAFITLCITAVGVGLSSLTSRQLGSVVLSYLVVLGTTVILPVVYVCTLPMLSTTREVTVYEAEYGPVGGGDEFDEVSCQKSVQQMPIVRTDLTLPLLWVNPLVIVSDMAPIPKSGVVDSSPGTVDALVLIGTGVRYLAHPTDPSHFVMCYDTSIPGYPTDLASPTSIPVWPFGAALYLVAGASGIAVATWRIRTPMRRVGAGTRIA</sequence>
<dbReference type="Proteomes" id="UP001164305">
    <property type="component" value="Chromosome"/>
</dbReference>
<feature type="transmembrane region" description="Helical" evidence="1">
    <location>
        <begin position="25"/>
        <end position="49"/>
    </location>
</feature>
<keyword evidence="1" id="KW-0812">Transmembrane</keyword>
<dbReference type="PANTHER" id="PTHR43471">
    <property type="entry name" value="ABC TRANSPORTER PERMEASE"/>
    <property type="match status" value="1"/>
</dbReference>
<dbReference type="RefSeq" id="WP_263594508.1">
    <property type="nucleotide sequence ID" value="NZ_CP107020.1"/>
</dbReference>
<reference evidence="2" key="1">
    <citation type="submission" date="2022-10" db="EMBL/GenBank/DDBJ databases">
        <title>Whole-Genome Sequencing of Brachybacterium huguangmaarense BRM-3, Isolated from Betula schmidtii.</title>
        <authorList>
            <person name="Haam D."/>
        </authorList>
    </citation>
    <scope>NUCLEOTIDE SEQUENCE</scope>
    <source>
        <strain evidence="2">BRM-3</strain>
    </source>
</reference>
<proteinExistence type="predicted"/>
<keyword evidence="1" id="KW-0472">Membrane</keyword>